<sequence>MGGGLSFIGNLFIKIKGKYGKKEEKKAKTSIEQLEAIISYINFAVHFCNLELIKKWQLDWRGKSCLTWQICVLVLEIYSILVFLPETDGIIVVAFLLFSVTIITKFTTIWFDHDKFYSLVDFTFELFNKNTTGLRDRILFKTTEIIFRHFRLLLFAWSSAMISYSLFPVYDFAIRGNFAAVSPIIFPYIDDTVLRGYLISVALNIFWMAWSIGGNYGVSCMFLLTLDIYDGLVTLIESDLKEFDAICDLKSVDLNRQKAIFRNIMIEFMDIARLSTYINDRFGLITTMQMASSYISLPIFLYGTMTADFMSGYGASIYYVIEIWTLAYMGQLMADTTERITEVICNCNWHKYDIHIQKDLIILLTIMQRVQCVRIGNMYPLDLNAGVNMMKSIYSLLMFLIEAV</sequence>
<evidence type="ECO:0000256" key="7">
    <source>
        <dbReference type="ARBA" id="ARBA00023136"/>
    </source>
</evidence>
<dbReference type="PANTHER" id="PTHR21137">
    <property type="entry name" value="ODORANT RECEPTOR"/>
    <property type="match status" value="1"/>
</dbReference>
<evidence type="ECO:0000256" key="3">
    <source>
        <dbReference type="ARBA" id="ARBA00022606"/>
    </source>
</evidence>
<keyword evidence="5 10" id="KW-0552">Olfaction</keyword>
<dbReference type="GO" id="GO:0007165">
    <property type="term" value="P:signal transduction"/>
    <property type="evidence" value="ECO:0007669"/>
    <property type="project" value="UniProtKB-KW"/>
</dbReference>
<feature type="transmembrane region" description="Helical" evidence="10">
    <location>
        <begin position="172"/>
        <end position="189"/>
    </location>
</feature>
<evidence type="ECO:0000256" key="1">
    <source>
        <dbReference type="ARBA" id="ARBA00004651"/>
    </source>
</evidence>
<feature type="transmembrane region" description="Helical" evidence="10">
    <location>
        <begin position="65"/>
        <end position="84"/>
    </location>
</feature>
<accession>A0A6B9CBP9</accession>
<keyword evidence="7 10" id="KW-0472">Membrane</keyword>
<name>A0A6B9CBP9_9DIPT</name>
<keyword evidence="4 10" id="KW-0812">Transmembrane</keyword>
<evidence type="ECO:0000256" key="10">
    <source>
        <dbReference type="RuleBase" id="RU351113"/>
    </source>
</evidence>
<feature type="transmembrane region" description="Helical" evidence="10">
    <location>
        <begin position="201"/>
        <end position="224"/>
    </location>
</feature>
<evidence type="ECO:0000256" key="2">
    <source>
        <dbReference type="ARBA" id="ARBA00022475"/>
    </source>
</evidence>
<evidence type="ECO:0000256" key="6">
    <source>
        <dbReference type="ARBA" id="ARBA00022989"/>
    </source>
</evidence>
<dbReference type="EMBL" id="MK249021">
    <property type="protein sequence ID" value="QGW45435.1"/>
    <property type="molecule type" value="mRNA"/>
</dbReference>
<keyword evidence="3 10" id="KW-0716">Sensory transduction</keyword>
<protein>
    <recommendedName>
        <fullName evidence="10">Odorant receptor</fullName>
    </recommendedName>
</protein>
<comment type="similarity">
    <text evidence="10">Belongs to the insect chemoreceptor superfamily. Heteromeric odorant receptor channel (TC 1.A.69) family.</text>
</comment>
<feature type="transmembrane region" description="Helical" evidence="10">
    <location>
        <begin position="145"/>
        <end position="166"/>
    </location>
</feature>
<evidence type="ECO:0000256" key="8">
    <source>
        <dbReference type="ARBA" id="ARBA00023170"/>
    </source>
</evidence>
<dbReference type="PANTHER" id="PTHR21137:SF35">
    <property type="entry name" value="ODORANT RECEPTOR 19A-RELATED"/>
    <property type="match status" value="1"/>
</dbReference>
<dbReference type="AlphaFoldDB" id="A0A6B9CBP9"/>
<dbReference type="GO" id="GO:0005886">
    <property type="term" value="C:plasma membrane"/>
    <property type="evidence" value="ECO:0007669"/>
    <property type="project" value="UniProtKB-SubCell"/>
</dbReference>
<dbReference type="GO" id="GO:0004984">
    <property type="term" value="F:olfactory receptor activity"/>
    <property type="evidence" value="ECO:0007669"/>
    <property type="project" value="InterPro"/>
</dbReference>
<keyword evidence="9 10" id="KW-0807">Transducer</keyword>
<keyword evidence="6 10" id="KW-1133">Transmembrane helix</keyword>
<comment type="subcellular location">
    <subcellularLocation>
        <location evidence="1 10">Cell membrane</location>
        <topology evidence="1 10">Multi-pass membrane protein</topology>
    </subcellularLocation>
</comment>
<dbReference type="Pfam" id="PF02949">
    <property type="entry name" value="7tm_6"/>
    <property type="match status" value="1"/>
</dbReference>
<keyword evidence="2" id="KW-1003">Cell membrane</keyword>
<evidence type="ECO:0000256" key="5">
    <source>
        <dbReference type="ARBA" id="ARBA00022725"/>
    </source>
</evidence>
<keyword evidence="8 10" id="KW-0675">Receptor</keyword>
<comment type="caution">
    <text evidence="10">Lacks conserved residue(s) required for the propagation of feature annotation.</text>
</comment>
<dbReference type="InterPro" id="IPR004117">
    <property type="entry name" value="7tm6_olfct_rcpt"/>
</dbReference>
<feature type="transmembrane region" description="Helical" evidence="10">
    <location>
        <begin position="90"/>
        <end position="111"/>
    </location>
</feature>
<dbReference type="GO" id="GO:0005549">
    <property type="term" value="F:odorant binding"/>
    <property type="evidence" value="ECO:0007669"/>
    <property type="project" value="InterPro"/>
</dbReference>
<reference evidence="11" key="1">
    <citation type="submission" date="2018-11" db="EMBL/GenBank/DDBJ databases">
        <authorList>
            <person name="Zhao Y."/>
            <person name="Mu W."/>
            <person name="Zhou C."/>
        </authorList>
    </citation>
    <scope>NUCLEOTIDE SEQUENCE</scope>
</reference>
<organism evidence="11">
    <name type="scientific">Bradysia odoriphaga</name>
    <dbReference type="NCBI Taxonomy" id="1564500"/>
    <lineage>
        <taxon>Eukaryota</taxon>
        <taxon>Metazoa</taxon>
        <taxon>Ecdysozoa</taxon>
        <taxon>Arthropoda</taxon>
        <taxon>Hexapoda</taxon>
        <taxon>Insecta</taxon>
        <taxon>Pterygota</taxon>
        <taxon>Neoptera</taxon>
        <taxon>Endopterygota</taxon>
        <taxon>Diptera</taxon>
        <taxon>Nematocera</taxon>
        <taxon>Sciaroidea</taxon>
        <taxon>Sciaridae</taxon>
        <taxon>Bradysia</taxon>
    </lineage>
</organism>
<proteinExistence type="evidence at transcript level"/>
<evidence type="ECO:0000313" key="11">
    <source>
        <dbReference type="EMBL" id="QGW45435.1"/>
    </source>
</evidence>
<evidence type="ECO:0000256" key="4">
    <source>
        <dbReference type="ARBA" id="ARBA00022692"/>
    </source>
</evidence>
<evidence type="ECO:0000256" key="9">
    <source>
        <dbReference type="ARBA" id="ARBA00023224"/>
    </source>
</evidence>
<feature type="transmembrane region" description="Helical" evidence="10">
    <location>
        <begin position="299"/>
        <end position="321"/>
    </location>
</feature>